<evidence type="ECO:0000313" key="2">
    <source>
        <dbReference type="EMBL" id="MCC2120019.1"/>
    </source>
</evidence>
<dbReference type="AlphaFoldDB" id="A0AAE3A0G7"/>
<protein>
    <submittedName>
        <fullName evidence="2">VOC family protein</fullName>
    </submittedName>
</protein>
<dbReference type="InterPro" id="IPR029068">
    <property type="entry name" value="Glyas_Bleomycin-R_OHBP_Dase"/>
</dbReference>
<accession>A0AAE3A0G7</accession>
<dbReference type="Proteomes" id="UP001197795">
    <property type="component" value="Unassembled WGS sequence"/>
</dbReference>
<feature type="domain" description="VOC" evidence="1">
    <location>
        <begin position="12"/>
        <end position="129"/>
    </location>
</feature>
<reference evidence="2 3" key="1">
    <citation type="submission" date="2021-10" db="EMBL/GenBank/DDBJ databases">
        <title>Anaerobic single-cell dispensing facilitates the cultivation of human gut bacteria.</title>
        <authorList>
            <person name="Afrizal A."/>
        </authorList>
    </citation>
    <scope>NUCLEOTIDE SEQUENCE [LARGE SCALE GENOMIC DNA]</scope>
    <source>
        <strain evidence="2 3">CLA-AA-H273</strain>
    </source>
</reference>
<evidence type="ECO:0000259" key="1">
    <source>
        <dbReference type="PROSITE" id="PS51819"/>
    </source>
</evidence>
<proteinExistence type="predicted"/>
<dbReference type="PROSITE" id="PS51819">
    <property type="entry name" value="VOC"/>
    <property type="match status" value="1"/>
</dbReference>
<organism evidence="2 3">
    <name type="scientific">Waltera acetigignens</name>
    <dbReference type="NCBI Taxonomy" id="2981769"/>
    <lineage>
        <taxon>Bacteria</taxon>
        <taxon>Bacillati</taxon>
        <taxon>Bacillota</taxon>
        <taxon>Clostridia</taxon>
        <taxon>Lachnospirales</taxon>
        <taxon>Lachnospiraceae</taxon>
        <taxon>Waltera</taxon>
    </lineage>
</organism>
<dbReference type="RefSeq" id="WP_227733425.1">
    <property type="nucleotide sequence ID" value="NZ_JAJEPV010000024.1"/>
</dbReference>
<dbReference type="InterPro" id="IPR037523">
    <property type="entry name" value="VOC_core"/>
</dbReference>
<gene>
    <name evidence="2" type="ORF">LKD75_10550</name>
</gene>
<dbReference type="InterPro" id="IPR004360">
    <property type="entry name" value="Glyas_Fos-R_dOase_dom"/>
</dbReference>
<sequence length="131" mass="15471">MDKYLYKLHIKGIQHIGIPTQKYQETLNFYRSLGFETINQENYQGHRVAFLRIHNVMLEVYESETTADATGSIDHIALSVEKVDQLFREMQGVYRLRSTEVEQLPYWKSDIRFFKVEGPNHEVIELCEMLA</sequence>
<dbReference type="Gene3D" id="3.10.180.10">
    <property type="entry name" value="2,3-Dihydroxybiphenyl 1,2-Dioxygenase, domain 1"/>
    <property type="match status" value="1"/>
</dbReference>
<comment type="caution">
    <text evidence="2">The sequence shown here is derived from an EMBL/GenBank/DDBJ whole genome shotgun (WGS) entry which is preliminary data.</text>
</comment>
<name>A0AAE3A0G7_9FIRM</name>
<evidence type="ECO:0000313" key="3">
    <source>
        <dbReference type="Proteomes" id="UP001197795"/>
    </source>
</evidence>
<dbReference type="SUPFAM" id="SSF54593">
    <property type="entry name" value="Glyoxalase/Bleomycin resistance protein/Dihydroxybiphenyl dioxygenase"/>
    <property type="match status" value="1"/>
</dbReference>
<keyword evidence="3" id="KW-1185">Reference proteome</keyword>
<dbReference type="Pfam" id="PF00903">
    <property type="entry name" value="Glyoxalase"/>
    <property type="match status" value="1"/>
</dbReference>
<dbReference type="EMBL" id="JAJEPV010000024">
    <property type="protein sequence ID" value="MCC2120019.1"/>
    <property type="molecule type" value="Genomic_DNA"/>
</dbReference>